<dbReference type="EMBL" id="CAKLDI010000001">
    <property type="protein sequence ID" value="CAH0532656.1"/>
    <property type="molecule type" value="Genomic_DNA"/>
</dbReference>
<evidence type="ECO:0000256" key="1">
    <source>
        <dbReference type="SAM" id="SignalP"/>
    </source>
</evidence>
<reference evidence="2" key="1">
    <citation type="submission" date="2021-11" db="EMBL/GenBank/DDBJ databases">
        <authorList>
            <person name="Rodrigo-Torres L."/>
            <person name="Arahal R. D."/>
            <person name="Lucena T."/>
        </authorList>
    </citation>
    <scope>NUCLEOTIDE SEQUENCE</scope>
    <source>
        <strain evidence="2">CECT 7929</strain>
    </source>
</reference>
<accession>A0ABM8ZQT4</accession>
<gene>
    <name evidence="2" type="ORF">VST7929_00496</name>
</gene>
<evidence type="ECO:0000313" key="3">
    <source>
        <dbReference type="Proteomes" id="UP000838672"/>
    </source>
</evidence>
<dbReference type="Proteomes" id="UP000838672">
    <property type="component" value="Unassembled WGS sequence"/>
</dbReference>
<keyword evidence="3" id="KW-1185">Reference proteome</keyword>
<keyword evidence="1" id="KW-0732">Signal</keyword>
<feature type="chain" id="PRO_5045429298" evidence="1">
    <location>
        <begin position="26"/>
        <end position="158"/>
    </location>
</feature>
<organism evidence="2 3">
    <name type="scientific">Vibrio stylophorae</name>
    <dbReference type="NCBI Taxonomy" id="659351"/>
    <lineage>
        <taxon>Bacteria</taxon>
        <taxon>Pseudomonadati</taxon>
        <taxon>Pseudomonadota</taxon>
        <taxon>Gammaproteobacteria</taxon>
        <taxon>Vibrionales</taxon>
        <taxon>Vibrionaceae</taxon>
        <taxon>Vibrio</taxon>
    </lineage>
</organism>
<name>A0ABM8ZQT4_9VIBR</name>
<evidence type="ECO:0000313" key="2">
    <source>
        <dbReference type="EMBL" id="CAH0532656.1"/>
    </source>
</evidence>
<protein>
    <submittedName>
        <fullName evidence="2">Uncharacterized protein</fullName>
    </submittedName>
</protein>
<proteinExistence type="predicted"/>
<dbReference type="RefSeq" id="WP_237464621.1">
    <property type="nucleotide sequence ID" value="NZ_CAKLDI010000001.1"/>
</dbReference>
<sequence length="158" mass="17850">MIHCYGSRFAQGLAGFLLLCASVSAENLSEPSNNSSKHQWYLTSQSQSQQFALWQIDSGYRYRMYDHFQLYIGTRMITGDNLQQSQKGFTSGLQYQVSDRLSFTTGITAPAPSDDSPANSQTEFEFSSQYQFEHFNLNASMDVKEQDSQLSFGIGLNF</sequence>
<comment type="caution">
    <text evidence="2">The sequence shown here is derived from an EMBL/GenBank/DDBJ whole genome shotgun (WGS) entry which is preliminary data.</text>
</comment>
<feature type="signal peptide" evidence="1">
    <location>
        <begin position="1"/>
        <end position="25"/>
    </location>
</feature>